<gene>
    <name evidence="1" type="ORF">V6N12_066071</name>
</gene>
<evidence type="ECO:0000313" key="1">
    <source>
        <dbReference type="EMBL" id="KAK8496868.1"/>
    </source>
</evidence>
<protein>
    <submittedName>
        <fullName evidence="1">Uncharacterized protein</fullName>
    </submittedName>
</protein>
<evidence type="ECO:0000313" key="2">
    <source>
        <dbReference type="Proteomes" id="UP001472677"/>
    </source>
</evidence>
<dbReference type="EMBL" id="JBBPBM010000340">
    <property type="protein sequence ID" value="KAK8496868.1"/>
    <property type="molecule type" value="Genomic_DNA"/>
</dbReference>
<organism evidence="1 2">
    <name type="scientific">Hibiscus sabdariffa</name>
    <name type="common">roselle</name>
    <dbReference type="NCBI Taxonomy" id="183260"/>
    <lineage>
        <taxon>Eukaryota</taxon>
        <taxon>Viridiplantae</taxon>
        <taxon>Streptophyta</taxon>
        <taxon>Embryophyta</taxon>
        <taxon>Tracheophyta</taxon>
        <taxon>Spermatophyta</taxon>
        <taxon>Magnoliopsida</taxon>
        <taxon>eudicotyledons</taxon>
        <taxon>Gunneridae</taxon>
        <taxon>Pentapetalae</taxon>
        <taxon>rosids</taxon>
        <taxon>malvids</taxon>
        <taxon>Malvales</taxon>
        <taxon>Malvaceae</taxon>
        <taxon>Malvoideae</taxon>
        <taxon>Hibiscus</taxon>
    </lineage>
</organism>
<keyword evidence="2" id="KW-1185">Reference proteome</keyword>
<reference evidence="1 2" key="1">
    <citation type="journal article" date="2024" name="G3 (Bethesda)">
        <title>Genome assembly of Hibiscus sabdariffa L. provides insights into metabolisms of medicinal natural products.</title>
        <authorList>
            <person name="Kim T."/>
        </authorList>
    </citation>
    <scope>NUCLEOTIDE SEQUENCE [LARGE SCALE GENOMIC DNA]</scope>
    <source>
        <strain evidence="1">TK-2024</strain>
        <tissue evidence="1">Old leaves</tissue>
    </source>
</reference>
<name>A0ABR2ATQ8_9ROSI</name>
<sequence>MLLMRFANAWNAELNPIHGFFGFEYIRGAIRRMVMVTVQVDCLMVMQLEECRMMTMSVIRALSNDKEDG</sequence>
<dbReference type="Proteomes" id="UP001472677">
    <property type="component" value="Unassembled WGS sequence"/>
</dbReference>
<proteinExistence type="predicted"/>
<accession>A0ABR2ATQ8</accession>
<comment type="caution">
    <text evidence="1">The sequence shown here is derived from an EMBL/GenBank/DDBJ whole genome shotgun (WGS) entry which is preliminary data.</text>
</comment>